<keyword evidence="3" id="KW-1185">Reference proteome</keyword>
<evidence type="ECO:0000313" key="2">
    <source>
        <dbReference type="EMBL" id="CAD1477870.1"/>
    </source>
</evidence>
<proteinExistence type="predicted"/>
<feature type="region of interest" description="Disordered" evidence="1">
    <location>
        <begin position="1"/>
        <end position="43"/>
    </location>
</feature>
<dbReference type="AlphaFoldDB" id="A0A6V7HER8"/>
<evidence type="ECO:0000256" key="1">
    <source>
        <dbReference type="SAM" id="MobiDB-lite"/>
    </source>
</evidence>
<feature type="compositionally biased region" description="Polar residues" evidence="1">
    <location>
        <begin position="14"/>
        <end position="27"/>
    </location>
</feature>
<dbReference type="EMBL" id="CAJDYZ010010343">
    <property type="protein sequence ID" value="CAD1477870.1"/>
    <property type="molecule type" value="Genomic_DNA"/>
</dbReference>
<sequence length="43" mass="4829">MLPDGNGRRKCATDVSSIENSTSSTARKQCHNYRFDTSQIDHT</sequence>
<evidence type="ECO:0000313" key="3">
    <source>
        <dbReference type="Proteomes" id="UP000752696"/>
    </source>
</evidence>
<reference evidence="2" key="1">
    <citation type="submission" date="2020-07" db="EMBL/GenBank/DDBJ databases">
        <authorList>
            <person name="Nazaruddin N."/>
        </authorList>
    </citation>
    <scope>NUCLEOTIDE SEQUENCE</scope>
</reference>
<comment type="caution">
    <text evidence="2">The sequence shown here is derived from an EMBL/GenBank/DDBJ whole genome shotgun (WGS) entry which is preliminary data.</text>
</comment>
<name>A0A6V7HER8_9HYME</name>
<gene>
    <name evidence="2" type="ORF">MHI_LOCUS760509</name>
</gene>
<dbReference type="Proteomes" id="UP000752696">
    <property type="component" value="Unassembled WGS sequence"/>
</dbReference>
<organism evidence="2 3">
    <name type="scientific">Heterotrigona itama</name>
    <dbReference type="NCBI Taxonomy" id="395501"/>
    <lineage>
        <taxon>Eukaryota</taxon>
        <taxon>Metazoa</taxon>
        <taxon>Ecdysozoa</taxon>
        <taxon>Arthropoda</taxon>
        <taxon>Hexapoda</taxon>
        <taxon>Insecta</taxon>
        <taxon>Pterygota</taxon>
        <taxon>Neoptera</taxon>
        <taxon>Endopterygota</taxon>
        <taxon>Hymenoptera</taxon>
        <taxon>Apocrita</taxon>
        <taxon>Aculeata</taxon>
        <taxon>Apoidea</taxon>
        <taxon>Anthophila</taxon>
        <taxon>Apidae</taxon>
        <taxon>Heterotrigona</taxon>
    </lineage>
</organism>
<protein>
    <submittedName>
        <fullName evidence="2">Uncharacterized protein</fullName>
    </submittedName>
</protein>
<accession>A0A6V7HER8</accession>